<feature type="coiled-coil region" evidence="1">
    <location>
        <begin position="51"/>
        <end position="78"/>
    </location>
</feature>
<dbReference type="AlphaFoldDB" id="A0A218X6C2"/>
<dbReference type="EMBL" id="MTKT01002229">
    <property type="protein sequence ID" value="OWM80484.1"/>
    <property type="molecule type" value="Genomic_DNA"/>
</dbReference>
<keyword evidence="1" id="KW-0175">Coiled coil</keyword>
<dbReference type="GO" id="GO:0048367">
    <property type="term" value="P:shoot system development"/>
    <property type="evidence" value="ECO:0007669"/>
    <property type="project" value="InterPro"/>
</dbReference>
<evidence type="ECO:0000256" key="1">
    <source>
        <dbReference type="SAM" id="Coils"/>
    </source>
</evidence>
<gene>
    <name evidence="2" type="ORF">CDL15_Pgr019764</name>
</gene>
<protein>
    <submittedName>
        <fullName evidence="2">Uncharacterized protein</fullName>
    </submittedName>
</protein>
<dbReference type="InterPro" id="IPR004320">
    <property type="entry name" value="BPS1_pln"/>
</dbReference>
<dbReference type="Proteomes" id="UP000197138">
    <property type="component" value="Unassembled WGS sequence"/>
</dbReference>
<proteinExistence type="predicted"/>
<name>A0A218X6C2_PUNGR</name>
<evidence type="ECO:0000313" key="3">
    <source>
        <dbReference type="Proteomes" id="UP000197138"/>
    </source>
</evidence>
<evidence type="ECO:0000313" key="2">
    <source>
        <dbReference type="EMBL" id="OWM80484.1"/>
    </source>
</evidence>
<dbReference type="Pfam" id="PF03087">
    <property type="entry name" value="BPS1"/>
    <property type="match status" value="1"/>
</dbReference>
<sequence>MRMSLIPKVMLKKRGASQDEKIDVSEFSKQDTALESLISHKMRNVYDMMQLEQLQSGLNNLEVDIHDLEEVFENLQGRLIKSRVSLLNILNH</sequence>
<organism evidence="2 3">
    <name type="scientific">Punica granatum</name>
    <name type="common">Pomegranate</name>
    <dbReference type="NCBI Taxonomy" id="22663"/>
    <lineage>
        <taxon>Eukaryota</taxon>
        <taxon>Viridiplantae</taxon>
        <taxon>Streptophyta</taxon>
        <taxon>Embryophyta</taxon>
        <taxon>Tracheophyta</taxon>
        <taxon>Spermatophyta</taxon>
        <taxon>Magnoliopsida</taxon>
        <taxon>eudicotyledons</taxon>
        <taxon>Gunneridae</taxon>
        <taxon>Pentapetalae</taxon>
        <taxon>rosids</taxon>
        <taxon>malvids</taxon>
        <taxon>Myrtales</taxon>
        <taxon>Lythraceae</taxon>
        <taxon>Punica</taxon>
    </lineage>
</organism>
<comment type="caution">
    <text evidence="2">The sequence shown here is derived from an EMBL/GenBank/DDBJ whole genome shotgun (WGS) entry which is preliminary data.</text>
</comment>
<accession>A0A218X6C2</accession>
<reference evidence="3" key="1">
    <citation type="journal article" date="2017" name="Plant J.">
        <title>The pomegranate (Punica granatum L.) genome and the genomics of punicalagin biosynthesis.</title>
        <authorList>
            <person name="Qin G."/>
            <person name="Xu C."/>
            <person name="Ming R."/>
            <person name="Tang H."/>
            <person name="Guyot R."/>
            <person name="Kramer E.M."/>
            <person name="Hu Y."/>
            <person name="Yi X."/>
            <person name="Qi Y."/>
            <person name="Xu X."/>
            <person name="Gao Z."/>
            <person name="Pan H."/>
            <person name="Jian J."/>
            <person name="Tian Y."/>
            <person name="Yue Z."/>
            <person name="Xu Y."/>
        </authorList>
    </citation>
    <scope>NUCLEOTIDE SEQUENCE [LARGE SCALE GENOMIC DNA]</scope>
    <source>
        <strain evidence="3">cv. Dabenzi</strain>
    </source>
</reference>
<dbReference type="GO" id="GO:0048364">
    <property type="term" value="P:root development"/>
    <property type="evidence" value="ECO:0007669"/>
    <property type="project" value="InterPro"/>
</dbReference>